<dbReference type="EMBL" id="CP124756">
    <property type="protein sequence ID" value="WGZ93384.1"/>
    <property type="molecule type" value="Genomic_DNA"/>
</dbReference>
<dbReference type="Proteomes" id="UP001301326">
    <property type="component" value="Chromosome"/>
</dbReference>
<gene>
    <name evidence="1" type="ORF">QJT81_16445</name>
</gene>
<dbReference type="AlphaFoldDB" id="A0AA95HE34"/>
<dbReference type="KEGG" id="tput:QJT81_16445"/>
<reference evidence="1" key="1">
    <citation type="journal article" date="2023" name="Int. J. Mol. Sci.">
        <title>Metagenomics Revealed a New Genus 'Candidatus Thiocaldithrix dubininis' gen. nov., sp. nov. and a New Species 'Candidatus Thiothrix putei' sp. nov. in the Family Thiotrichaceae, Some Members of Which Have Traits of Both Na+- and H+-Motive Energetics.</title>
        <authorList>
            <person name="Ravin N.V."/>
            <person name="Muntyan M.S."/>
            <person name="Smolyakov D.D."/>
            <person name="Rudenko T.S."/>
            <person name="Beletsky A.V."/>
            <person name="Mardanov A.V."/>
            <person name="Grabovich M.Y."/>
        </authorList>
    </citation>
    <scope>NUCLEOTIDE SEQUENCE</scope>
    <source>
        <strain evidence="1">GKL-02</strain>
    </source>
</reference>
<protein>
    <submittedName>
        <fullName evidence="1">KilA-N domain-containing protein</fullName>
    </submittedName>
</protein>
<evidence type="ECO:0000313" key="1">
    <source>
        <dbReference type="EMBL" id="WGZ93384.1"/>
    </source>
</evidence>
<proteinExistence type="predicted"/>
<accession>A0AA95HE34</accession>
<sequence length="237" mass="27176">MTNRTLSIPVYDDYILTIETETKLGRLNDMWDKGNAIRESKGLPSLRLDNYLVKPDTVELILALEKRYGNSNLLDSSVLENNIQHEHGIIKIRNRKLFTVLKTKTGRYGGGTYANIHIFLDAAATLDPDFKIDLYNIIINNRLLENRDESATSFRALTDVYKNKILKGYNAPSHVYSNLSEAIKSKFIPRNESWDSQSGELLAKRDRFHDFLIMAIGSDMLKTQQEVYDFIRNSPAQ</sequence>
<reference evidence="1" key="2">
    <citation type="submission" date="2023-04" db="EMBL/GenBank/DDBJ databases">
        <authorList>
            <person name="Beletskiy A.V."/>
            <person name="Mardanov A.V."/>
            <person name="Ravin N.V."/>
        </authorList>
    </citation>
    <scope>NUCLEOTIDE SEQUENCE</scope>
    <source>
        <strain evidence="1">GKL-02</strain>
    </source>
</reference>
<organism evidence="1">
    <name type="scientific">Candidatus Thiothrix putei</name>
    <dbReference type="NCBI Taxonomy" id="3080811"/>
    <lineage>
        <taxon>Bacteria</taxon>
        <taxon>Pseudomonadati</taxon>
        <taxon>Pseudomonadota</taxon>
        <taxon>Gammaproteobacteria</taxon>
        <taxon>Thiotrichales</taxon>
        <taxon>Thiotrichaceae</taxon>
        <taxon>Thiothrix</taxon>
    </lineage>
</organism>
<name>A0AA95HE34_9GAMM</name>